<evidence type="ECO:0000256" key="2">
    <source>
        <dbReference type="SAM" id="SignalP"/>
    </source>
</evidence>
<keyword evidence="5" id="KW-1185">Reference proteome</keyword>
<dbReference type="InterPro" id="IPR002889">
    <property type="entry name" value="WSC_carb-bd"/>
</dbReference>
<name>A0AA39U1W4_9PEZI</name>
<feature type="signal peptide" evidence="2">
    <location>
        <begin position="1"/>
        <end position="17"/>
    </location>
</feature>
<keyword evidence="2" id="KW-0732">Signal</keyword>
<dbReference type="Proteomes" id="UP001175000">
    <property type="component" value="Unassembled WGS sequence"/>
</dbReference>
<dbReference type="EMBL" id="JAULSU010000008">
    <property type="protein sequence ID" value="KAK0609404.1"/>
    <property type="molecule type" value="Genomic_DNA"/>
</dbReference>
<organism evidence="4 5">
    <name type="scientific">Immersiella caudata</name>
    <dbReference type="NCBI Taxonomy" id="314043"/>
    <lineage>
        <taxon>Eukaryota</taxon>
        <taxon>Fungi</taxon>
        <taxon>Dikarya</taxon>
        <taxon>Ascomycota</taxon>
        <taxon>Pezizomycotina</taxon>
        <taxon>Sordariomycetes</taxon>
        <taxon>Sordariomycetidae</taxon>
        <taxon>Sordariales</taxon>
        <taxon>Lasiosphaeriaceae</taxon>
        <taxon>Immersiella</taxon>
    </lineage>
</organism>
<protein>
    <recommendedName>
        <fullName evidence="3">WSC domain-containing protein</fullName>
    </recommendedName>
</protein>
<sequence length="282" mass="29041">MDMRFLLGLALAALVQSYVSQPLYLSNRARLHNLKRGISSDPSCPDNFLCVEEACVGSVVCPAGYRCINFEGNNACAPIRSQFCALNPTTLVGVGCWGGICCHGQCYVQEAVCCDRPSVTCTLGTACNVCPPDQVCDGSASNGCRAEGASSSISSTSPVPTPPPSSSIAGPSATSSQPPTSSGTPSCRIDSAASLIVRSGSSPLSGSALSQDCLLSLNDGWRYFGVEHGVECFWGNSLANATVLDPDCSTSCPDGQIGPNTCGAGSSGVTLFENDAWEPISQ</sequence>
<feature type="chain" id="PRO_5041379672" description="WSC domain-containing protein" evidence="2">
    <location>
        <begin position="18"/>
        <end position="282"/>
    </location>
</feature>
<feature type="compositionally biased region" description="Low complexity" evidence="1">
    <location>
        <begin position="166"/>
        <end position="186"/>
    </location>
</feature>
<feature type="region of interest" description="Disordered" evidence="1">
    <location>
        <begin position="150"/>
        <end position="186"/>
    </location>
</feature>
<gene>
    <name evidence="4" type="ORF">B0T14DRAFT_596023</name>
</gene>
<proteinExistence type="predicted"/>
<comment type="caution">
    <text evidence="4">The sequence shown here is derived from an EMBL/GenBank/DDBJ whole genome shotgun (WGS) entry which is preliminary data.</text>
</comment>
<reference evidence="4" key="1">
    <citation type="submission" date="2023-06" db="EMBL/GenBank/DDBJ databases">
        <title>Genome-scale phylogeny and comparative genomics of the fungal order Sordariales.</title>
        <authorList>
            <consortium name="Lawrence Berkeley National Laboratory"/>
            <person name="Hensen N."/>
            <person name="Bonometti L."/>
            <person name="Westerberg I."/>
            <person name="Brannstrom I.O."/>
            <person name="Guillou S."/>
            <person name="Cros-Aarteil S."/>
            <person name="Calhoun S."/>
            <person name="Haridas S."/>
            <person name="Kuo A."/>
            <person name="Mondo S."/>
            <person name="Pangilinan J."/>
            <person name="Riley R."/>
            <person name="Labutti K."/>
            <person name="Andreopoulos B."/>
            <person name="Lipzen A."/>
            <person name="Chen C."/>
            <person name="Yanf M."/>
            <person name="Daum C."/>
            <person name="Ng V."/>
            <person name="Clum A."/>
            <person name="Steindorff A."/>
            <person name="Ohm R."/>
            <person name="Martin F."/>
            <person name="Silar P."/>
            <person name="Natvig D."/>
            <person name="Lalanne C."/>
            <person name="Gautier V."/>
            <person name="Ament-Velasquez S.L."/>
            <person name="Kruys A."/>
            <person name="Hutchinson M.I."/>
            <person name="Powell A.J."/>
            <person name="Barry K."/>
            <person name="Miller A.N."/>
            <person name="Grigoriev I.V."/>
            <person name="Debuchy R."/>
            <person name="Gladieux P."/>
            <person name="Thoren M.H."/>
            <person name="Johannesson H."/>
        </authorList>
    </citation>
    <scope>NUCLEOTIDE SEQUENCE</scope>
    <source>
        <strain evidence="4">CBS 606.72</strain>
    </source>
</reference>
<feature type="domain" description="WSC" evidence="3">
    <location>
        <begin position="181"/>
        <end position="275"/>
    </location>
</feature>
<accession>A0AA39U1W4</accession>
<evidence type="ECO:0000313" key="4">
    <source>
        <dbReference type="EMBL" id="KAK0609404.1"/>
    </source>
</evidence>
<evidence type="ECO:0000256" key="1">
    <source>
        <dbReference type="SAM" id="MobiDB-lite"/>
    </source>
</evidence>
<evidence type="ECO:0000259" key="3">
    <source>
        <dbReference type="PROSITE" id="PS51212"/>
    </source>
</evidence>
<dbReference type="AlphaFoldDB" id="A0AA39U1W4"/>
<evidence type="ECO:0000313" key="5">
    <source>
        <dbReference type="Proteomes" id="UP001175000"/>
    </source>
</evidence>
<dbReference type="PROSITE" id="PS51212">
    <property type="entry name" value="WSC"/>
    <property type="match status" value="1"/>
</dbReference>